<dbReference type="InterPro" id="IPR046335">
    <property type="entry name" value="LacI/GalR-like_sensor"/>
</dbReference>
<dbReference type="Pfam" id="PF13377">
    <property type="entry name" value="Peripla_BP_3"/>
    <property type="match status" value="1"/>
</dbReference>
<sequence length="340" mass="35809">MSGGGAGASAYRSPTVDDLGALASAARGGASRVPCGSTRGSEHTRGGVRRSGRKPGCVPKKAARTPAGGDSPTVALVLSEVPGRRFEQPYFGRVLSGASSATQAAQARLTLTVTQSTTSREEVAERLCEQHVDGVLLFSLLPGDPLPALLERAGVPVVFGGRPSTPKTRTSYVDADNRGGGHSATDYLISQGRRRIATIAGPPRSPVGGDRLAGYRRALDGRPELVSFGDFSESSGVLAMRRLLDEQANLDSVFAASDNMALGALRELEHQGRRVPEDVAVIGFEDAGLAFGQLTLTTVHQPTQTMGQRMLEILVSRIDGKDDTPTEAVFDTRLVFRQSA</sequence>
<organism evidence="6 7">
    <name type="scientific">Streptomonospora alba</name>
    <dbReference type="NCBI Taxonomy" id="183763"/>
    <lineage>
        <taxon>Bacteria</taxon>
        <taxon>Bacillati</taxon>
        <taxon>Actinomycetota</taxon>
        <taxon>Actinomycetes</taxon>
        <taxon>Streptosporangiales</taxon>
        <taxon>Nocardiopsidaceae</taxon>
        <taxon>Streptomonospora</taxon>
    </lineage>
</organism>
<dbReference type="InterPro" id="IPR028082">
    <property type="entry name" value="Peripla_BP_I"/>
</dbReference>
<dbReference type="PANTHER" id="PTHR30146">
    <property type="entry name" value="LACI-RELATED TRANSCRIPTIONAL REPRESSOR"/>
    <property type="match status" value="1"/>
</dbReference>
<dbReference type="PANTHER" id="PTHR30146:SF109">
    <property type="entry name" value="HTH-TYPE TRANSCRIPTIONAL REGULATOR GALS"/>
    <property type="match status" value="1"/>
</dbReference>
<gene>
    <name evidence="6" type="ORF">LP52_01675</name>
</gene>
<feature type="region of interest" description="Disordered" evidence="4">
    <location>
        <begin position="27"/>
        <end position="72"/>
    </location>
</feature>
<keyword evidence="1" id="KW-0805">Transcription regulation</keyword>
<evidence type="ECO:0000256" key="4">
    <source>
        <dbReference type="SAM" id="MobiDB-lite"/>
    </source>
</evidence>
<feature type="domain" description="Transcriptional regulator LacI/GalR-like sensor" evidence="5">
    <location>
        <begin position="185"/>
        <end position="339"/>
    </location>
</feature>
<dbReference type="GO" id="GO:0003700">
    <property type="term" value="F:DNA-binding transcription factor activity"/>
    <property type="evidence" value="ECO:0007669"/>
    <property type="project" value="TreeGrafter"/>
</dbReference>
<dbReference type="CDD" id="cd06267">
    <property type="entry name" value="PBP1_LacI_sugar_binding-like"/>
    <property type="match status" value="1"/>
</dbReference>
<evidence type="ECO:0000259" key="5">
    <source>
        <dbReference type="Pfam" id="PF13377"/>
    </source>
</evidence>
<comment type="caution">
    <text evidence="6">The sequence shown here is derived from an EMBL/GenBank/DDBJ whole genome shotgun (WGS) entry which is preliminary data.</text>
</comment>
<evidence type="ECO:0000313" key="6">
    <source>
        <dbReference type="EMBL" id="KII00387.1"/>
    </source>
</evidence>
<dbReference type="STRING" id="183763.LP52_01675"/>
<keyword evidence="7" id="KW-1185">Reference proteome</keyword>
<evidence type="ECO:0000313" key="7">
    <source>
        <dbReference type="Proteomes" id="UP000031675"/>
    </source>
</evidence>
<keyword evidence="2" id="KW-0238">DNA-binding</keyword>
<evidence type="ECO:0000256" key="1">
    <source>
        <dbReference type="ARBA" id="ARBA00023015"/>
    </source>
</evidence>
<dbReference type="Proteomes" id="UP000031675">
    <property type="component" value="Unassembled WGS sequence"/>
</dbReference>
<dbReference type="EMBL" id="JROO01000004">
    <property type="protein sequence ID" value="KII00387.1"/>
    <property type="molecule type" value="Genomic_DNA"/>
</dbReference>
<dbReference type="AlphaFoldDB" id="A0A0C2JGF8"/>
<evidence type="ECO:0000256" key="2">
    <source>
        <dbReference type="ARBA" id="ARBA00023125"/>
    </source>
</evidence>
<dbReference type="Gene3D" id="3.40.50.2300">
    <property type="match status" value="2"/>
</dbReference>
<protein>
    <recommendedName>
        <fullName evidence="5">Transcriptional regulator LacI/GalR-like sensor domain-containing protein</fullName>
    </recommendedName>
</protein>
<evidence type="ECO:0000256" key="3">
    <source>
        <dbReference type="ARBA" id="ARBA00023163"/>
    </source>
</evidence>
<name>A0A0C2JGF8_9ACTN</name>
<dbReference type="SUPFAM" id="SSF53822">
    <property type="entry name" value="Periplasmic binding protein-like I"/>
    <property type="match status" value="1"/>
</dbReference>
<proteinExistence type="predicted"/>
<keyword evidence="3" id="KW-0804">Transcription</keyword>
<reference evidence="7" key="1">
    <citation type="journal article" date="2015" name="Chem. Biol.">
        <title>Structure, bioactivity, and resistance mechanism of streptomonomicin, an unusual lasso Peptide from an understudied halophilic actinomycete.</title>
        <authorList>
            <person name="Metelev M."/>
            <person name="Tietz J.I."/>
            <person name="Melby J.O."/>
            <person name="Blair P.M."/>
            <person name="Zhu L."/>
            <person name="Livnat I."/>
            <person name="Severinov K."/>
            <person name="Mitchell D.A."/>
        </authorList>
    </citation>
    <scope>NUCLEOTIDE SEQUENCE [LARGE SCALE GENOMIC DNA]</scope>
    <source>
        <strain evidence="7">YIM 90003</strain>
    </source>
</reference>
<accession>A0A0C2JGF8</accession>
<dbReference type="GO" id="GO:0000976">
    <property type="term" value="F:transcription cis-regulatory region binding"/>
    <property type="evidence" value="ECO:0007669"/>
    <property type="project" value="TreeGrafter"/>
</dbReference>